<dbReference type="eggNOG" id="KOG0039">
    <property type="taxonomic scope" value="Eukaryota"/>
</dbReference>
<keyword evidence="3 6" id="KW-1133">Transmembrane helix</keyword>
<gene>
    <name evidence="8" type="ORF">SDRG_10545</name>
</gene>
<evidence type="ECO:0000313" key="8">
    <source>
        <dbReference type="EMBL" id="EQC31756.1"/>
    </source>
</evidence>
<dbReference type="InterPro" id="IPR039261">
    <property type="entry name" value="FNR_nucleotide-bd"/>
</dbReference>
<dbReference type="InterPro" id="IPR013121">
    <property type="entry name" value="Fe_red_NAD-bd_6"/>
</dbReference>
<dbReference type="InterPro" id="IPR013112">
    <property type="entry name" value="FAD-bd_8"/>
</dbReference>
<dbReference type="PANTHER" id="PTHR11972">
    <property type="entry name" value="NADPH OXIDASE"/>
    <property type="match status" value="1"/>
</dbReference>
<dbReference type="RefSeq" id="XP_008614763.1">
    <property type="nucleotide sequence ID" value="XM_008616541.1"/>
</dbReference>
<dbReference type="OMA" id="IHVGVAY"/>
<dbReference type="GO" id="GO:0005886">
    <property type="term" value="C:plasma membrane"/>
    <property type="evidence" value="ECO:0007669"/>
    <property type="project" value="TreeGrafter"/>
</dbReference>
<name>T0QAP9_SAPDV</name>
<feature type="transmembrane region" description="Helical" evidence="6">
    <location>
        <begin position="592"/>
        <end position="611"/>
    </location>
</feature>
<dbReference type="GO" id="GO:0016491">
    <property type="term" value="F:oxidoreductase activity"/>
    <property type="evidence" value="ECO:0007669"/>
    <property type="project" value="UniProtKB-KW"/>
</dbReference>
<dbReference type="Gene3D" id="3.40.50.80">
    <property type="entry name" value="Nucleotide-binding domain of ferredoxin-NADP reductase (FNR) module"/>
    <property type="match status" value="1"/>
</dbReference>
<evidence type="ECO:0000259" key="7">
    <source>
        <dbReference type="PROSITE" id="PS51384"/>
    </source>
</evidence>
<reference evidence="8 9" key="1">
    <citation type="submission" date="2012-04" db="EMBL/GenBank/DDBJ databases">
        <title>The Genome Sequence of Saprolegnia declina VS20.</title>
        <authorList>
            <consortium name="The Broad Institute Genome Sequencing Platform"/>
            <person name="Russ C."/>
            <person name="Nusbaum C."/>
            <person name="Tyler B."/>
            <person name="van West P."/>
            <person name="Dieguez-Uribeondo J."/>
            <person name="de Bruijn I."/>
            <person name="Tripathy S."/>
            <person name="Jiang R."/>
            <person name="Young S.K."/>
            <person name="Zeng Q."/>
            <person name="Gargeya S."/>
            <person name="Fitzgerald M."/>
            <person name="Haas B."/>
            <person name="Abouelleil A."/>
            <person name="Alvarado L."/>
            <person name="Arachchi H.M."/>
            <person name="Berlin A."/>
            <person name="Chapman S.B."/>
            <person name="Goldberg J."/>
            <person name="Griggs A."/>
            <person name="Gujja S."/>
            <person name="Hansen M."/>
            <person name="Howarth C."/>
            <person name="Imamovic A."/>
            <person name="Larimer J."/>
            <person name="McCowen C."/>
            <person name="Montmayeur A."/>
            <person name="Murphy C."/>
            <person name="Neiman D."/>
            <person name="Pearson M."/>
            <person name="Priest M."/>
            <person name="Roberts A."/>
            <person name="Saif S."/>
            <person name="Shea T."/>
            <person name="Sisk P."/>
            <person name="Sykes S."/>
            <person name="Wortman J."/>
            <person name="Nusbaum C."/>
            <person name="Birren B."/>
        </authorList>
    </citation>
    <scope>NUCLEOTIDE SEQUENCE [LARGE SCALE GENOMIC DNA]</scope>
    <source>
        <strain evidence="8 9">VS20</strain>
    </source>
</reference>
<dbReference type="Proteomes" id="UP000030762">
    <property type="component" value="Unassembled WGS sequence"/>
</dbReference>
<feature type="transmembrane region" description="Helical" evidence="6">
    <location>
        <begin position="203"/>
        <end position="226"/>
    </location>
</feature>
<dbReference type="STRING" id="1156394.T0QAP9"/>
<comment type="subcellular location">
    <subcellularLocation>
        <location evidence="1">Membrane</location>
        <topology evidence="1">Multi-pass membrane protein</topology>
    </subcellularLocation>
</comment>
<dbReference type="GeneID" id="19951272"/>
<dbReference type="InterPro" id="IPR017927">
    <property type="entry name" value="FAD-bd_FR_type"/>
</dbReference>
<dbReference type="SFLD" id="SFLDG01168">
    <property type="entry name" value="Ferric_reductase_subgroup_(FRE"/>
    <property type="match status" value="1"/>
</dbReference>
<dbReference type="SUPFAM" id="SSF52343">
    <property type="entry name" value="Ferredoxin reductase-like, C-terminal NADP-linked domain"/>
    <property type="match status" value="1"/>
</dbReference>
<evidence type="ECO:0000256" key="2">
    <source>
        <dbReference type="ARBA" id="ARBA00022692"/>
    </source>
</evidence>
<feature type="transmembrane region" description="Helical" evidence="6">
    <location>
        <begin position="294"/>
        <end position="313"/>
    </location>
</feature>
<proteinExistence type="predicted"/>
<dbReference type="InterPro" id="IPR013130">
    <property type="entry name" value="Fe3_Rdtase_TM_dom"/>
</dbReference>
<dbReference type="CDD" id="cd06186">
    <property type="entry name" value="NOX_Duox_like_FAD_NADP"/>
    <property type="match status" value="1"/>
</dbReference>
<evidence type="ECO:0000256" key="3">
    <source>
        <dbReference type="ARBA" id="ARBA00022989"/>
    </source>
</evidence>
<dbReference type="Pfam" id="PF08030">
    <property type="entry name" value="NAD_binding_6"/>
    <property type="match status" value="1"/>
</dbReference>
<evidence type="ECO:0000313" key="9">
    <source>
        <dbReference type="Proteomes" id="UP000030762"/>
    </source>
</evidence>
<feature type="domain" description="FAD-binding FR-type" evidence="7">
    <location>
        <begin position="369"/>
        <end position="472"/>
    </location>
</feature>
<evidence type="ECO:0000256" key="5">
    <source>
        <dbReference type="ARBA" id="ARBA00023136"/>
    </source>
</evidence>
<dbReference type="SFLD" id="SFLDS00052">
    <property type="entry name" value="Ferric_Reductase_Domain"/>
    <property type="match status" value="1"/>
</dbReference>
<dbReference type="InterPro" id="IPR017938">
    <property type="entry name" value="Riboflavin_synthase-like_b-brl"/>
</dbReference>
<keyword evidence="4" id="KW-0560">Oxidoreductase</keyword>
<feature type="transmembrane region" description="Helical" evidence="6">
    <location>
        <begin position="163"/>
        <end position="182"/>
    </location>
</feature>
<feature type="transmembrane region" description="Helical" evidence="6">
    <location>
        <begin position="27"/>
        <end position="51"/>
    </location>
</feature>
<sequence>MADFAVVKTPQFDNETPTPTRTSSTALLLRLLVLLCLGIYIFGNIATWAPLFELQLINTMTEWWNGYPNNGGSVVAGHHSKIIDTGIGRNITISGHTEFVRPTFLFLFCILPFFVGLLLIEALGHPALAPRRATSSAFWRVAQWMRRKPSLFGSVSRYSLGEWLFGVVFVIGGNVLCFYYEWDRRVDLAKAAAVSGKISTTKYWNMVGISAAYLCIYNMAFLLLPVSRNSAWMEFMNISYANGARLHRWVGYMTVLTGVLHTGGYWGKWVRDGTWIANQSPCIECDFTNETTGYFAWFNFFGLVSIVAMLLMIPTSIPIVRRKAYEWFYISHWVLFVIALFFAILHWTQILWWILPSGLVFLIGRACSSYNARSPVPATMRVIGGNIVQVVLAVQSDYLVGHFVYLNVPAISKLQWHALTVASSAKTSGATTMTLLVKPVGDWSTKLLTYANECGDAPVVFVDGFCGAALDHVGDFPMALLVGGGIGVTPILAVLEEMAHNVHATGTWAQRVTLVFSARDLALFELLAPVLTKLRELDPQQTHFTSHLFLSTLADDKALDAPLTTSSSVAKPQGAMTGRPFRAPLQSRTTRAILYVVLFAVAILALGAAHWGNGPIQGANHYALWPLQRAFELAVFTATILVVYVFLWAEARDATQNATAPVPSDDALPATIATIRDLLLHLGVTVGTRPDVHALVANTVAKDCAENGVVGVIVSGPESLKCAVNDAAVALGAHRFDIHEEEFEL</sequence>
<dbReference type="PROSITE" id="PS51384">
    <property type="entry name" value="FAD_FR"/>
    <property type="match status" value="1"/>
</dbReference>
<feature type="transmembrane region" description="Helical" evidence="6">
    <location>
        <begin position="325"/>
        <end position="344"/>
    </location>
</feature>
<dbReference type="Pfam" id="PF08022">
    <property type="entry name" value="FAD_binding_8"/>
    <property type="match status" value="1"/>
</dbReference>
<accession>T0QAP9</accession>
<dbReference type="InterPro" id="IPR050369">
    <property type="entry name" value="RBOH/FRE"/>
</dbReference>
<evidence type="ECO:0000256" key="1">
    <source>
        <dbReference type="ARBA" id="ARBA00004141"/>
    </source>
</evidence>
<feature type="transmembrane region" description="Helical" evidence="6">
    <location>
        <begin position="631"/>
        <end position="649"/>
    </location>
</feature>
<dbReference type="OrthoDB" id="167398at2759"/>
<dbReference type="Pfam" id="PF01794">
    <property type="entry name" value="Ferric_reduct"/>
    <property type="match status" value="1"/>
</dbReference>
<dbReference type="SUPFAM" id="SSF63380">
    <property type="entry name" value="Riboflavin synthase domain-like"/>
    <property type="match status" value="1"/>
</dbReference>
<dbReference type="InParanoid" id="T0QAP9"/>
<dbReference type="EMBL" id="JH767167">
    <property type="protein sequence ID" value="EQC31756.1"/>
    <property type="molecule type" value="Genomic_DNA"/>
</dbReference>
<dbReference type="AlphaFoldDB" id="T0QAP9"/>
<organism evidence="8 9">
    <name type="scientific">Saprolegnia diclina (strain VS20)</name>
    <dbReference type="NCBI Taxonomy" id="1156394"/>
    <lineage>
        <taxon>Eukaryota</taxon>
        <taxon>Sar</taxon>
        <taxon>Stramenopiles</taxon>
        <taxon>Oomycota</taxon>
        <taxon>Saprolegniomycetes</taxon>
        <taxon>Saprolegniales</taxon>
        <taxon>Saprolegniaceae</taxon>
        <taxon>Saprolegnia</taxon>
    </lineage>
</organism>
<feature type="transmembrane region" description="Helical" evidence="6">
    <location>
        <begin position="99"/>
        <end position="120"/>
    </location>
</feature>
<keyword evidence="5 6" id="KW-0472">Membrane</keyword>
<dbReference type="VEuPathDB" id="FungiDB:SDRG_10545"/>
<keyword evidence="9" id="KW-1185">Reference proteome</keyword>
<evidence type="ECO:0000256" key="6">
    <source>
        <dbReference type="SAM" id="Phobius"/>
    </source>
</evidence>
<protein>
    <recommendedName>
        <fullName evidence="7">FAD-binding FR-type domain-containing protein</fullName>
    </recommendedName>
</protein>
<evidence type="ECO:0000256" key="4">
    <source>
        <dbReference type="ARBA" id="ARBA00023002"/>
    </source>
</evidence>
<keyword evidence="2 6" id="KW-0812">Transmembrane</keyword>
<dbReference type="PANTHER" id="PTHR11972:SF193">
    <property type="entry name" value="FAD-BINDING FR-TYPE DOMAIN-CONTAINING PROTEIN"/>
    <property type="match status" value="1"/>
</dbReference>